<sequence>MEPVPATFAFDARSWPRCMGMPIVLHQIFRQSDQKFVDMLESLRFARLSPQIIADLKKLSRPITYTDGIEPTELFPVRAHAEGANLERLRQLNSPPKVFNAVDELGRDRQGRRRLQHEVQLALDRLVAQEQVVLKVSSSFYLAYA</sequence>
<dbReference type="EMBL" id="KV429074">
    <property type="protein sequence ID" value="KZT67583.1"/>
    <property type="molecule type" value="Genomic_DNA"/>
</dbReference>
<dbReference type="Proteomes" id="UP000076727">
    <property type="component" value="Unassembled WGS sequence"/>
</dbReference>
<gene>
    <name evidence="1" type="ORF">DAEQUDRAFT_381722</name>
</gene>
<name>A0A165NZU3_9APHY</name>
<keyword evidence="2" id="KW-1185">Reference proteome</keyword>
<organism evidence="1 2">
    <name type="scientific">Daedalea quercina L-15889</name>
    <dbReference type="NCBI Taxonomy" id="1314783"/>
    <lineage>
        <taxon>Eukaryota</taxon>
        <taxon>Fungi</taxon>
        <taxon>Dikarya</taxon>
        <taxon>Basidiomycota</taxon>
        <taxon>Agaricomycotina</taxon>
        <taxon>Agaricomycetes</taxon>
        <taxon>Polyporales</taxon>
        <taxon>Fomitopsis</taxon>
    </lineage>
</organism>
<protein>
    <submittedName>
        <fullName evidence="1">Uncharacterized protein</fullName>
    </submittedName>
</protein>
<evidence type="ECO:0000313" key="2">
    <source>
        <dbReference type="Proteomes" id="UP000076727"/>
    </source>
</evidence>
<dbReference type="STRING" id="1314783.A0A165NZU3"/>
<evidence type="ECO:0000313" key="1">
    <source>
        <dbReference type="EMBL" id="KZT67583.1"/>
    </source>
</evidence>
<dbReference type="AlphaFoldDB" id="A0A165NZU3"/>
<accession>A0A165NZU3</accession>
<proteinExistence type="predicted"/>
<dbReference type="OrthoDB" id="432234at2759"/>
<reference evidence="1 2" key="1">
    <citation type="journal article" date="2016" name="Mol. Biol. Evol.">
        <title>Comparative Genomics of Early-Diverging Mushroom-Forming Fungi Provides Insights into the Origins of Lignocellulose Decay Capabilities.</title>
        <authorList>
            <person name="Nagy L.G."/>
            <person name="Riley R."/>
            <person name="Tritt A."/>
            <person name="Adam C."/>
            <person name="Daum C."/>
            <person name="Floudas D."/>
            <person name="Sun H."/>
            <person name="Yadav J.S."/>
            <person name="Pangilinan J."/>
            <person name="Larsson K.H."/>
            <person name="Matsuura K."/>
            <person name="Barry K."/>
            <person name="Labutti K."/>
            <person name="Kuo R."/>
            <person name="Ohm R.A."/>
            <person name="Bhattacharya S.S."/>
            <person name="Shirouzu T."/>
            <person name="Yoshinaga Y."/>
            <person name="Martin F.M."/>
            <person name="Grigoriev I.V."/>
            <person name="Hibbett D.S."/>
        </authorList>
    </citation>
    <scope>NUCLEOTIDE SEQUENCE [LARGE SCALE GENOMIC DNA]</scope>
    <source>
        <strain evidence="1 2">L-15889</strain>
    </source>
</reference>